<dbReference type="InterPro" id="IPR045249">
    <property type="entry name" value="HARBI1-like"/>
</dbReference>
<accession>A0AAV8X5I4</accession>
<evidence type="ECO:0000313" key="10">
    <source>
        <dbReference type="Proteomes" id="UP001162162"/>
    </source>
</evidence>
<dbReference type="Proteomes" id="UP001162162">
    <property type="component" value="Unassembled WGS sequence"/>
</dbReference>
<dbReference type="GO" id="GO:0046872">
    <property type="term" value="F:metal ion binding"/>
    <property type="evidence" value="ECO:0007669"/>
    <property type="project" value="UniProtKB-KW"/>
</dbReference>
<reference evidence="9" key="1">
    <citation type="journal article" date="2023" name="Insect Mol. Biol.">
        <title>Genome sequencing provides insights into the evolution of gene families encoding plant cell wall-degrading enzymes in longhorned beetles.</title>
        <authorList>
            <person name="Shin N.R."/>
            <person name="Okamura Y."/>
            <person name="Kirsch R."/>
            <person name="Pauchet Y."/>
        </authorList>
    </citation>
    <scope>NUCLEOTIDE SEQUENCE</scope>
    <source>
        <strain evidence="9">AMC_N1</strain>
    </source>
</reference>
<evidence type="ECO:0000313" key="9">
    <source>
        <dbReference type="EMBL" id="KAJ8933817.1"/>
    </source>
</evidence>
<keyword evidence="5" id="KW-0479">Metal-binding</keyword>
<comment type="cofactor">
    <cofactor evidence="1">
        <name>a divalent metal cation</name>
        <dbReference type="ChEBI" id="CHEBI:60240"/>
    </cofactor>
</comment>
<evidence type="ECO:0000256" key="4">
    <source>
        <dbReference type="ARBA" id="ARBA00022722"/>
    </source>
</evidence>
<dbReference type="Pfam" id="PF13359">
    <property type="entry name" value="DDE_Tnp_4"/>
    <property type="match status" value="1"/>
</dbReference>
<dbReference type="PANTHER" id="PTHR22930:SF292">
    <property type="entry name" value="DDE TNP4 DOMAIN-CONTAINING PROTEIN"/>
    <property type="match status" value="1"/>
</dbReference>
<organism evidence="9 10">
    <name type="scientific">Aromia moschata</name>
    <dbReference type="NCBI Taxonomy" id="1265417"/>
    <lineage>
        <taxon>Eukaryota</taxon>
        <taxon>Metazoa</taxon>
        <taxon>Ecdysozoa</taxon>
        <taxon>Arthropoda</taxon>
        <taxon>Hexapoda</taxon>
        <taxon>Insecta</taxon>
        <taxon>Pterygota</taxon>
        <taxon>Neoptera</taxon>
        <taxon>Endopterygota</taxon>
        <taxon>Coleoptera</taxon>
        <taxon>Polyphaga</taxon>
        <taxon>Cucujiformia</taxon>
        <taxon>Chrysomeloidea</taxon>
        <taxon>Cerambycidae</taxon>
        <taxon>Cerambycinae</taxon>
        <taxon>Callichromatini</taxon>
        <taxon>Aromia</taxon>
    </lineage>
</organism>
<keyword evidence="7" id="KW-0539">Nucleus</keyword>
<keyword evidence="6" id="KW-0378">Hydrolase</keyword>
<dbReference type="AlphaFoldDB" id="A0AAV8X5I4"/>
<evidence type="ECO:0000256" key="1">
    <source>
        <dbReference type="ARBA" id="ARBA00001968"/>
    </source>
</evidence>
<evidence type="ECO:0000259" key="8">
    <source>
        <dbReference type="Pfam" id="PF13359"/>
    </source>
</evidence>
<comment type="caution">
    <text evidence="9">The sequence shown here is derived from an EMBL/GenBank/DDBJ whole genome shotgun (WGS) entry which is preliminary data.</text>
</comment>
<keyword evidence="10" id="KW-1185">Reference proteome</keyword>
<evidence type="ECO:0000256" key="7">
    <source>
        <dbReference type="ARBA" id="ARBA00023242"/>
    </source>
</evidence>
<proteinExistence type="inferred from homology"/>
<protein>
    <recommendedName>
        <fullName evidence="8">DDE Tnp4 domain-containing protein</fullName>
    </recommendedName>
</protein>
<feature type="domain" description="DDE Tnp4" evidence="8">
    <location>
        <begin position="69"/>
        <end position="152"/>
    </location>
</feature>
<dbReference type="GO" id="GO:0016787">
    <property type="term" value="F:hydrolase activity"/>
    <property type="evidence" value="ECO:0007669"/>
    <property type="project" value="UniProtKB-KW"/>
</dbReference>
<dbReference type="GO" id="GO:0004518">
    <property type="term" value="F:nuclease activity"/>
    <property type="evidence" value="ECO:0007669"/>
    <property type="project" value="UniProtKB-KW"/>
</dbReference>
<keyword evidence="4" id="KW-0540">Nuclease</keyword>
<gene>
    <name evidence="9" type="ORF">NQ318_004090</name>
</gene>
<evidence type="ECO:0000256" key="5">
    <source>
        <dbReference type="ARBA" id="ARBA00022723"/>
    </source>
</evidence>
<comment type="subcellular location">
    <subcellularLocation>
        <location evidence="2">Nucleus</location>
    </subcellularLocation>
</comment>
<dbReference type="GO" id="GO:0005634">
    <property type="term" value="C:nucleus"/>
    <property type="evidence" value="ECO:0007669"/>
    <property type="project" value="UniProtKB-SubCell"/>
</dbReference>
<sequence>MVAIFIVTPHNAIDYYNRNNIHSIILQECAMIKNNLQIYMWVHQDGCMMHVFSETVEYLHYSLEIILPIEATEHLLGDAAYPLLPFLMKPYQDNGHLGDQQVTFNIRMSGVRSLIERTFGLLKGKFRQLKYIDMSLIEAVPMVITPACVLHNFIISSDLEDEDDDELEENLEQNGMEQGWN</sequence>
<evidence type="ECO:0000256" key="2">
    <source>
        <dbReference type="ARBA" id="ARBA00004123"/>
    </source>
</evidence>
<dbReference type="EMBL" id="JAPWTK010001156">
    <property type="protein sequence ID" value="KAJ8933817.1"/>
    <property type="molecule type" value="Genomic_DNA"/>
</dbReference>
<dbReference type="InterPro" id="IPR027806">
    <property type="entry name" value="HARBI1_dom"/>
</dbReference>
<evidence type="ECO:0000256" key="6">
    <source>
        <dbReference type="ARBA" id="ARBA00022801"/>
    </source>
</evidence>
<comment type="similarity">
    <text evidence="3">Belongs to the HARBI1 family.</text>
</comment>
<evidence type="ECO:0000256" key="3">
    <source>
        <dbReference type="ARBA" id="ARBA00006958"/>
    </source>
</evidence>
<name>A0AAV8X5I4_9CUCU</name>
<dbReference type="PANTHER" id="PTHR22930">
    <property type="match status" value="1"/>
</dbReference>